<organism evidence="9 10">
    <name type="scientific">Sinanodonta woodiana</name>
    <name type="common">Chinese pond mussel</name>
    <name type="synonym">Anodonta woodiana</name>
    <dbReference type="NCBI Taxonomy" id="1069815"/>
    <lineage>
        <taxon>Eukaryota</taxon>
        <taxon>Metazoa</taxon>
        <taxon>Spiralia</taxon>
        <taxon>Lophotrochozoa</taxon>
        <taxon>Mollusca</taxon>
        <taxon>Bivalvia</taxon>
        <taxon>Autobranchia</taxon>
        <taxon>Heteroconchia</taxon>
        <taxon>Palaeoheterodonta</taxon>
        <taxon>Unionida</taxon>
        <taxon>Unionoidea</taxon>
        <taxon>Unionidae</taxon>
        <taxon>Unioninae</taxon>
        <taxon>Sinanodonta</taxon>
    </lineage>
</organism>
<dbReference type="PANTHER" id="PTHR11339">
    <property type="entry name" value="EXTRACELLULAR MATRIX GLYCOPROTEIN RELATED"/>
    <property type="match status" value="1"/>
</dbReference>
<feature type="disulfide bond" evidence="4">
    <location>
        <begin position="1515"/>
        <end position="1530"/>
    </location>
</feature>
<evidence type="ECO:0000313" key="10">
    <source>
        <dbReference type="Proteomes" id="UP001634394"/>
    </source>
</evidence>
<dbReference type="PROSITE" id="PS50026">
    <property type="entry name" value="EGF_3"/>
    <property type="match status" value="1"/>
</dbReference>
<feature type="domain" description="VWFD" evidence="8">
    <location>
        <begin position="1055"/>
        <end position="1224"/>
    </location>
</feature>
<keyword evidence="6" id="KW-0732">Signal</keyword>
<dbReference type="Gene3D" id="2.10.25.10">
    <property type="entry name" value="Laminin"/>
    <property type="match status" value="3"/>
</dbReference>
<dbReference type="InterPro" id="IPR002919">
    <property type="entry name" value="TIL_dom"/>
</dbReference>
<feature type="region of interest" description="Disordered" evidence="5">
    <location>
        <begin position="2495"/>
        <end position="2523"/>
    </location>
</feature>
<evidence type="ECO:0000256" key="6">
    <source>
        <dbReference type="SAM" id="SignalP"/>
    </source>
</evidence>
<evidence type="ECO:0000259" key="8">
    <source>
        <dbReference type="PROSITE" id="PS51233"/>
    </source>
</evidence>
<evidence type="ECO:0000313" key="9">
    <source>
        <dbReference type="EMBL" id="KAL3832528.1"/>
    </source>
</evidence>
<evidence type="ECO:0000256" key="3">
    <source>
        <dbReference type="PROSITE-ProRule" id="PRU00076"/>
    </source>
</evidence>
<feature type="disulfide bond" evidence="4">
    <location>
        <begin position="1439"/>
        <end position="1454"/>
    </location>
</feature>
<proteinExistence type="predicted"/>
<dbReference type="PANTHER" id="PTHR11339:SF393">
    <property type="entry name" value="VWFD DOMAIN-CONTAINING PROTEIN"/>
    <property type="match status" value="1"/>
</dbReference>
<feature type="disulfide bond" evidence="4">
    <location>
        <begin position="1476"/>
        <end position="1491"/>
    </location>
</feature>
<dbReference type="PRINTS" id="PR00261">
    <property type="entry name" value="LDLRECEPTOR"/>
</dbReference>
<dbReference type="InterPro" id="IPR001846">
    <property type="entry name" value="VWF_type-D"/>
</dbReference>
<dbReference type="PROSITE" id="PS50068">
    <property type="entry name" value="LDLRA_2"/>
    <property type="match status" value="3"/>
</dbReference>
<dbReference type="PROSITE" id="PS51233">
    <property type="entry name" value="VWFD"/>
    <property type="match status" value="3"/>
</dbReference>
<dbReference type="Proteomes" id="UP001634394">
    <property type="component" value="Unassembled WGS sequence"/>
</dbReference>
<evidence type="ECO:0008006" key="11">
    <source>
        <dbReference type="Google" id="ProtNLM"/>
    </source>
</evidence>
<protein>
    <recommendedName>
        <fullName evidence="11">SCO-spondin</fullName>
    </recommendedName>
</protein>
<feature type="compositionally biased region" description="Low complexity" evidence="5">
    <location>
        <begin position="2495"/>
        <end position="2522"/>
    </location>
</feature>
<comment type="caution">
    <text evidence="3">Lacks conserved residue(s) required for the propagation of feature annotation.</text>
</comment>
<dbReference type="SMART" id="SM00192">
    <property type="entry name" value="LDLa"/>
    <property type="match status" value="4"/>
</dbReference>
<dbReference type="InterPro" id="IPR036055">
    <property type="entry name" value="LDL_receptor-like_sf"/>
</dbReference>
<sequence>MGGPITPFLGLLLWILTLQTLPRIGNAQADDTHICTVVKSTEIDVKKKCSEFLSMMLQGMQLNPVKSGIGQLTSDELQRKIDYWNKYPNTSPDCVYSQTVEKQVEECCTGWQGSACDQPVCNPTCQHGICVAPGKCTCKEGYGGFRCNEDNSAVVSTSNQKYCYKNTECYGLQPDQFQGIPVLQQDCCIEGGGSWGGGSSNCTVCETTRGTGSKVTMDARLPYRTCMSYGPSYYSTFDGLQYRFNGKCQYNMVSAINGDWSIQMQVKNCDKYSTCTKRLIFSFSGKTFELEGGVLYVNGEPQFPLLAEPKSGEGNAYTFYKLGDYVMLVFLGGTLRVKADAKSTVMITLQKNSAHKVKGLCGTNNDNPLDDMVHYVTGEAVNEVVFGNSHAVANGETVCPNAGSIPDRCGSQDQRTLAELACDNLISLEFRACHSIVDPFLWYQMCINDYCAAPTPDARDAVQCGTMDGYSRRCSLNGVQVYWRSPFVCPPTQCPSGTVYQEHMSSCPFTCSNLYTIQQGHCVQQLISGCNCPNGYYIQNGVCMKPEECLCFKNKTPYKNGDIVKDQCNECTCKMGQWDCTHYKCSSTCSVYGFGHVTTFDGASYSFSPGLKDCSFKLLTSSNSSSNDAVEVTMYTGACRDLQAEKCISKVEVTIQGAVAVIGMDTFSINGKETPLPYTSNILYCKQVTSIFTQLQTFGLDIQFDRRNRVYIRADPVYAYKIRGLCGEFNYVSDNDLVTSSGMPEPKVEYMVSSFSSDTCYSPIPYVDPREMQQLLKPKAEQVCAHLKDVEVFGDCMPLVNFEYFYELCVKDMCKVTQPNNLIPMCDITGTMAHECAVHGIIVNWPNYGSLSSDCAHMLTCVVQGTTYTEAASSCGSHCRDLELSGQNCEEMHIAGCSCPQGQYIDDYGACRNPEQCTCYDQHSRKTFNPGEKVMGDCNECTCSNAIWNCTEETENCVSQVHCPRDGQVYKQDTCQMTCNTYNADGVCNTNDFTGCGCIKGLVLARDGSCIEPQNCPCQYAGQYFLPGEYMDTECVRYQCENREWVTVLHKDCSAVCWTSGDKHFDTFDGKHYSFSGDCEYSLVESKDGTFRVTVENIPCGSTGAVCTKRVKINVNGNLITLVKGMDLKIGDLSIAGNSYVTKGLEISSSDTMVRIVAEELGFALQYDTGTRVYVFLKNQWRNAVGGLCGNYDGNAQDDYTSRFGEQSNLQNFADSWRTSTDCPKIDDPDGSDPCSGSHSVRKAWAKQQCQMITNVEGVFGPCIRLASDVKIQMFYTDCMYDACSCDSGGDCECLCTALANFAKYCNRLGQAIKWRSNALCAIQCENGLQYNPCGSPCPQTCRNIGQEPEPSCEATGCDEGCFCPDGYVHMEGGCYPADKCSCTHNGMDYPPGTSMMVNCQNCTCKNAAFECSGEKCGECADTQFRCGDMECINGTFRCDGYPDCFDNSDEKNCKCGENEFKCEYDGTCIPKVFQCDGTPDCTMATDEKDCEVGCKEGEFHCKMTGQCIMPEFVCDAFKDCLDGSDEENCAPTAFTTTTVITTATTKQPCLQEGMDQSRLIPSSNIIVIGKPELSNDEKDRLRTDDGQNFVLQGPTEIEFTLIHPTESFVYVEKIQFVANNNVQMADIYYRKDETSVFTNIKYNADDYPDGVVALDADIHNLVIHFLEPVVPNTGMIADISIVGCFEGLPTPIPTTTPSLTSPKTPATPPCALEEGMDWQKYLPSSMIEVVGQEGLSDVEKEKLRVDDGIPFFVTPGTQIRYLLTPGIFIGELAFMPNNNAAFVTITYRKPGSEDWITLIENPSETPAVLINENLEEIKVSFDVPQNANVDMAADLSISGCYEEATTSSKPYTTTRKGSTTPRITTPSATTFKATTPCSIQDGMDNNKLIPSDRIMVIDKDTQVLQVLSPEQKDLLRTDNDTPFLLSEPTIIVYRLAKEDKEPIYVENVKFPPENNLKQAVVSFKTTDSDTWQDIPYVFDESAEPTVPIQKSVVVLKISYDVPIDATKYMVGDVSIIACFEEQITTTTKGTTFMTTTPGGPTFPTTKPVGSTTGPVPSTECILKNAMNRPSLLPDDAIEVVPSLYNKDIDALRFEEKGPLVVDSNTLEITVNFMEVTTVGMIGLALDNNVKDIEINYIDALTKALTSEVFYNVQNTIDLKNVLTDELTLVVRRDSPSEPMAFVLKVWACIEELTTPSARTTAPLPTTGPIVTSTRKPTTTPAKPVCDEVMTLSKKENSDLLYATSVSARDALESKFVGSPEEKTLIYVLQKEMKVVEIFLVVESGVEKVVVTVGSSEVETRISEPTTASVLAINLAGAVGQTVTITIYPFGSEDVIISGVSIKACVEEVIPTTTAAVTTTGVPTTTRPVPCDELMTVDKDENADLLRPTSDSAKEALSGTFTGPSEEISLLYKLPDNLKVVNVLIVAESGVEKVIARAGPTKSELPVPDLSTPVTLTFSFAGDVADSIELTIYPRSGEEPIVSGVGLRACYEEITTPSGTRPTGTPTTGPTVTSPGTPSTTPAKPVCDEVMTLSQKEHSDLLYATSVSARDALESKFVGSPEEKSLIYVLKKEMKVVEVILVVESGVEKVVVTVGSYDVETRISEPTTASVLAINLSGAVGQTVTITIYPFGSEDVIVSGVSVKACVEEVIPTTTAAVTTTGVPTTTRPVPCDELMTVDKEENSGLLKPTSDSAKEALSGTFTGPSEEISLLYKLPDNLKVVNVLIVAESGVEKVIARAGPAKSEIPVPDLVTPLTLTFSFAGDVADSIELIIYPKSGEEPKVSGVGLRACYEEAGTPSITTTIPVSSSGPVFTTSPTPTPITTPKTSTEKPPICDEIMTVSKDENNDLLMPASPEALEAVEGIFKGTSERHVLIYNLKEPMKLIGFSVVVLRSVEKIEVNVGSASTVLVCGNKPTPLPLTFHLKGLKADKVEMIIYPKYGEMPEVSNVHLTGCFEAKTTTQTVTTRRTTQPVSTVAVCEGDMAEPIFILPTSVAGDNVIGDKVIQGELGQPLTVKITFKDTEKKSEIISISVELANVETMETMVDGEIIPLEVSDGPISKTPNVPVAFVISLPEDVKGYELVLTFQPLENLIPKVLSISVEACAEVGGTGTTPITTTLPECTGVMYDDSSSVDVTLDGVPANNLLTPEGLFSIPPRQGQPSISVVSISFRGEEVLLKYLHIDAQNALKVTFSLDGPFPYSTIMYNTALDVFNGFKLNMPPGYPVTEITISIEAASGETLSLGGLIVQVCGQPGTISTGTVSGTPTGTVSVTIPETTTKQVTGTETGTPTGTTPAGTTPTRTTPAACEEGEELKINQWNVGEFFTLQASDTILNSEPIDAFKSETSPLSSGLQFLSTGANNLYISFNEPLKAMSISFTVQNVDKVLLEKVNFQESEAVVQPIDEPAKKTTLTVDLEGKVLTALNILFPGVTQLPIVNVESIRNIEVTVCYKAEETTTFTTFSTPEVTEVSHTTMTEFTRTTLTTTTMTPFTTMEVTEVSKTTTTETTTSFITTPTTTPYTTPMVTVVTCSHDQDLCSDGKTCAYFCDMNPECFGMEDELKCGPTTSTIFHFLPFHV</sequence>
<evidence type="ECO:0000256" key="1">
    <source>
        <dbReference type="ARBA" id="ARBA00023157"/>
    </source>
</evidence>
<dbReference type="PROSITE" id="PS01186">
    <property type="entry name" value="EGF_2"/>
    <property type="match status" value="1"/>
</dbReference>
<dbReference type="InterPro" id="IPR002172">
    <property type="entry name" value="LDrepeatLR_classA_rpt"/>
</dbReference>
<name>A0ABD3T7V1_SINWO</name>
<feature type="compositionally biased region" description="Low complexity" evidence="5">
    <location>
        <begin position="2031"/>
        <end position="2048"/>
    </location>
</feature>
<gene>
    <name evidence="9" type="ORF">ACJMK2_024162</name>
</gene>
<keyword evidence="1 3" id="KW-1015">Disulfide bond</keyword>
<evidence type="ECO:0000256" key="2">
    <source>
        <dbReference type="ARBA" id="ARBA00023180"/>
    </source>
</evidence>
<feature type="disulfide bond" evidence="3">
    <location>
        <begin position="138"/>
        <end position="147"/>
    </location>
</feature>
<dbReference type="Gene3D" id="4.10.400.10">
    <property type="entry name" value="Low-density Lipoprotein Receptor"/>
    <property type="match status" value="3"/>
</dbReference>
<feature type="domain" description="VWFD" evidence="8">
    <location>
        <begin position="224"/>
        <end position="400"/>
    </location>
</feature>
<dbReference type="SMART" id="SM00216">
    <property type="entry name" value="VWD"/>
    <property type="match status" value="3"/>
</dbReference>
<feature type="disulfide bond" evidence="4">
    <location>
        <begin position="1427"/>
        <end position="1445"/>
    </location>
</feature>
<reference evidence="9 10" key="1">
    <citation type="submission" date="2024-11" db="EMBL/GenBank/DDBJ databases">
        <title>Chromosome-level genome assembly of the freshwater bivalve Anodonta woodiana.</title>
        <authorList>
            <person name="Chen X."/>
        </authorList>
    </citation>
    <scope>NUCLEOTIDE SEQUENCE [LARGE SCALE GENOMIC DNA]</scope>
    <source>
        <strain evidence="9">MN2024</strain>
        <tissue evidence="9">Gills</tissue>
    </source>
</reference>
<dbReference type="InterPro" id="IPR036084">
    <property type="entry name" value="Ser_inhib-like_sf"/>
</dbReference>
<feature type="chain" id="PRO_5044874978" description="SCO-spondin" evidence="6">
    <location>
        <begin position="28"/>
        <end position="3576"/>
    </location>
</feature>
<dbReference type="InterPro" id="IPR023415">
    <property type="entry name" value="LDLR_class-A_CS"/>
</dbReference>
<feature type="signal peptide" evidence="6">
    <location>
        <begin position="1"/>
        <end position="27"/>
    </location>
</feature>
<dbReference type="Pfam" id="PF01826">
    <property type="entry name" value="TIL"/>
    <property type="match status" value="2"/>
</dbReference>
<dbReference type="Pfam" id="PF00094">
    <property type="entry name" value="VWD"/>
    <property type="match status" value="3"/>
</dbReference>
<dbReference type="CDD" id="cd00112">
    <property type="entry name" value="LDLa"/>
    <property type="match status" value="3"/>
</dbReference>
<feature type="region of interest" description="Disordered" evidence="5">
    <location>
        <begin position="2199"/>
        <end position="2221"/>
    </location>
</feature>
<accession>A0ABD3T7V1</accession>
<keyword evidence="2" id="KW-0325">Glycoprotein</keyword>
<feature type="disulfide bond" evidence="4">
    <location>
        <begin position="1420"/>
        <end position="1432"/>
    </location>
</feature>
<feature type="region of interest" description="Disordered" evidence="5">
    <location>
        <begin position="3281"/>
        <end position="3302"/>
    </location>
</feature>
<evidence type="ECO:0000259" key="7">
    <source>
        <dbReference type="PROSITE" id="PS50026"/>
    </source>
</evidence>
<dbReference type="SMART" id="SM00832">
    <property type="entry name" value="C8"/>
    <property type="match status" value="3"/>
</dbReference>
<dbReference type="SUPFAM" id="SSF57424">
    <property type="entry name" value="LDL receptor-like module"/>
    <property type="match status" value="3"/>
</dbReference>
<feature type="region of interest" description="Disordered" evidence="5">
    <location>
        <begin position="2803"/>
        <end position="2831"/>
    </location>
</feature>
<comment type="caution">
    <text evidence="9">The sequence shown here is derived from an EMBL/GenBank/DDBJ whole genome shotgun (WGS) entry which is preliminary data.</text>
</comment>
<evidence type="ECO:0000256" key="4">
    <source>
        <dbReference type="PROSITE-ProRule" id="PRU00124"/>
    </source>
</evidence>
<dbReference type="InterPro" id="IPR050780">
    <property type="entry name" value="Mucin_vWF_Thrombospondin_sf"/>
</dbReference>
<feature type="region of interest" description="Disordered" evidence="5">
    <location>
        <begin position="2031"/>
        <end position="2055"/>
    </location>
</feature>
<feature type="domain" description="VWFD" evidence="8">
    <location>
        <begin position="587"/>
        <end position="763"/>
    </location>
</feature>
<dbReference type="InterPro" id="IPR000742">
    <property type="entry name" value="EGF"/>
</dbReference>
<dbReference type="SUPFAM" id="SSF57567">
    <property type="entry name" value="Serine protease inhibitors"/>
    <property type="match status" value="4"/>
</dbReference>
<dbReference type="PROSITE" id="PS01209">
    <property type="entry name" value="LDLRA_1"/>
    <property type="match status" value="1"/>
</dbReference>
<keyword evidence="10" id="KW-1185">Reference proteome</keyword>
<keyword evidence="3" id="KW-0245">EGF-like domain</keyword>
<evidence type="ECO:0000256" key="5">
    <source>
        <dbReference type="SAM" id="MobiDB-lite"/>
    </source>
</evidence>
<dbReference type="Pfam" id="PF08742">
    <property type="entry name" value="C8"/>
    <property type="match status" value="3"/>
</dbReference>
<dbReference type="Pfam" id="PF00057">
    <property type="entry name" value="Ldl_recept_a"/>
    <property type="match status" value="3"/>
</dbReference>
<dbReference type="CDD" id="cd19941">
    <property type="entry name" value="TIL"/>
    <property type="match status" value="4"/>
</dbReference>
<feature type="domain" description="EGF-like" evidence="7">
    <location>
        <begin position="117"/>
        <end position="148"/>
    </location>
</feature>
<dbReference type="EMBL" id="JBJQND010000019">
    <property type="protein sequence ID" value="KAL3832528.1"/>
    <property type="molecule type" value="Genomic_DNA"/>
</dbReference>
<dbReference type="PROSITE" id="PS00022">
    <property type="entry name" value="EGF_1"/>
    <property type="match status" value="1"/>
</dbReference>
<dbReference type="InterPro" id="IPR014853">
    <property type="entry name" value="VWF/SSPO/ZAN-like_Cys-rich_dom"/>
</dbReference>